<evidence type="ECO:0000313" key="5">
    <source>
        <dbReference type="Proteomes" id="UP000001022"/>
    </source>
</evidence>
<keyword evidence="5" id="KW-1185">Reference proteome</keyword>
<feature type="coiled-coil region" evidence="1">
    <location>
        <begin position="465"/>
        <end position="495"/>
    </location>
</feature>
<dbReference type="RefSeq" id="WP_010944189.1">
    <property type="nucleotide sequence ID" value="NC_002940.2"/>
</dbReference>
<dbReference type="NCBIfam" id="TIGR02675">
    <property type="entry name" value="tape_meas_nterm"/>
    <property type="match status" value="1"/>
</dbReference>
<dbReference type="EMBL" id="AE017143">
    <property type="protein sequence ID" value="AAP95135.1"/>
    <property type="molecule type" value="Genomic_DNA"/>
</dbReference>
<accession>Q7VPE6</accession>
<protein>
    <submittedName>
        <fullName evidence="4">Tail length tape measure protein</fullName>
    </submittedName>
</protein>
<feature type="coiled-coil region" evidence="1">
    <location>
        <begin position="568"/>
        <end position="599"/>
    </location>
</feature>
<dbReference type="HOGENOM" id="CLU_372459_0_0_6"/>
<keyword evidence="1" id="KW-0175">Coiled coil</keyword>
<dbReference type="AlphaFoldDB" id="Q7VPE6"/>
<dbReference type="Pfam" id="PF20155">
    <property type="entry name" value="TMP_3"/>
    <property type="match status" value="1"/>
</dbReference>
<evidence type="ECO:0000256" key="1">
    <source>
        <dbReference type="SAM" id="Coils"/>
    </source>
</evidence>
<reference evidence="5" key="1">
    <citation type="submission" date="2003-06" db="EMBL/GenBank/DDBJ databases">
        <title>The complete genome sequence of Haemophilus ducreyi.</title>
        <authorList>
            <person name="Munson R.S. Jr."/>
            <person name="Ray W.C."/>
            <person name="Mahairas G."/>
            <person name="Sabo P."/>
            <person name="Mungur R."/>
            <person name="Johnson L."/>
            <person name="Nguyen D."/>
            <person name="Wang J."/>
            <person name="Forst C."/>
            <person name="Hood L."/>
        </authorList>
    </citation>
    <scope>NUCLEOTIDE SEQUENCE [LARGE SCALE GENOMIC DNA]</scope>
    <source>
        <strain evidence="5">35000HP / ATCC 700724</strain>
    </source>
</reference>
<organism evidence="4 5">
    <name type="scientific">Haemophilus ducreyi (strain 35000HP / ATCC 700724)</name>
    <dbReference type="NCBI Taxonomy" id="233412"/>
    <lineage>
        <taxon>Bacteria</taxon>
        <taxon>Pseudomonadati</taxon>
        <taxon>Pseudomonadota</taxon>
        <taxon>Gammaproteobacteria</taxon>
        <taxon>Pasteurellales</taxon>
        <taxon>Pasteurellaceae</taxon>
        <taxon>Haemophilus</taxon>
    </lineage>
</organism>
<feature type="domain" description="Tape measure protein N-terminal" evidence="3">
    <location>
        <begin position="97"/>
        <end position="286"/>
    </location>
</feature>
<dbReference type="STRING" id="233412.HD_0140"/>
<dbReference type="InterPro" id="IPR013491">
    <property type="entry name" value="Tape_meas_N"/>
</dbReference>
<name>Q7VPE6_HAEDU</name>
<dbReference type="eggNOG" id="COG5281">
    <property type="taxonomic scope" value="Bacteria"/>
</dbReference>
<sequence>MADNLTLALKIKTDLQNTLTDLKALESGLERNKKAAESVGKSAQTGAAGVQKLGQEADRANNKLAKTSAQIGAVSQQLSRLKTLVLGFTLGTLALGNFTQAADEYKNYETRVRLVSKSNAEAKGTFSELMQIANDTGAAFSATAELYTRLYRAMGNNANSAELLQFTRTIQQITAISGAGAEEAKAAIVQLAQGLASGALRGDEFNSVAEQMPILLEILQKSLGKTRAELRKMAEDGEITPQLILGATKQAQEEIQKQYDQMPLTLGRAVTQLSNSWLEFVGNTDKTTSASSIMAGAISGLAGNLKLLANIAIVAGAAYSVHLIAPLVKKTVAWGANTLAINANTAAQARGAQASTVTTGAVNRETVSVARLTQAYGALAAVKAKAAATSIGSGLLAFAGGWTGVAITAAIGLYAAYDYLKSKEEELDAQYQQTTNSVQANIDKTNSLIEARTKLGELGGFGDRLNQVEINNKAIDEAKKQLDELIAKRDQLLQLGQESYIAKAFNADELDSLNKKITALGSTLNQLTSSTGELADLNNQQLTSAFNAAMEAGGRLAEQLKDLGGIEAKEAQELLKKAIEESEAEMQSMGGELDKIEQKIRHELTNASMTAVQQLEAMRTKFIALGNSAGQSAESMDPFINKINEVIGLYRELDRVKQSKDNESYLDNLRNQAADAGLSARGRRDRKINNTQWDSEEQRNQALAYSAQIEADENRRKAQAKTARSSKNNLTTRRIKTLSLTCSIYA</sequence>
<feature type="region of interest" description="Disordered" evidence="2">
    <location>
        <begin position="676"/>
        <end position="699"/>
    </location>
</feature>
<evidence type="ECO:0000256" key="2">
    <source>
        <dbReference type="SAM" id="MobiDB-lite"/>
    </source>
</evidence>
<evidence type="ECO:0000313" key="4">
    <source>
        <dbReference type="EMBL" id="AAP95135.1"/>
    </source>
</evidence>
<dbReference type="KEGG" id="hdu:HD_0140"/>
<dbReference type="Proteomes" id="UP000001022">
    <property type="component" value="Chromosome"/>
</dbReference>
<evidence type="ECO:0000259" key="3">
    <source>
        <dbReference type="Pfam" id="PF20155"/>
    </source>
</evidence>
<proteinExistence type="predicted"/>
<gene>
    <name evidence="4" type="ordered locus">HD_0140</name>
</gene>